<accession>A0A1I9G4H0</accession>
<reference evidence="1" key="1">
    <citation type="journal article" date="2007" name="Science">
        <title>Draft genome of the filarial nematode parasite Brugia malayi.</title>
        <authorList>
            <person name="Ghedin E."/>
            <person name="Wang S."/>
            <person name="Spiro D."/>
            <person name="Caler E."/>
            <person name="Zhao Q."/>
            <person name="Crabtree J."/>
            <person name="Allen J.E."/>
            <person name="Delcher A.L."/>
            <person name="Guiliano D.B."/>
            <person name="Miranda-Saavedra D."/>
            <person name="Angiuoli S.V."/>
            <person name="Creasy T."/>
            <person name="Amedeo P."/>
            <person name="Haas B."/>
            <person name="El-Sayed N.M."/>
            <person name="Wortman J.R."/>
            <person name="Feldblyum T."/>
            <person name="Tallon L."/>
            <person name="Schatz M."/>
            <person name="Shumway M."/>
            <person name="Koo H."/>
            <person name="Salzberg S.L."/>
            <person name="Schobel S."/>
            <person name="Pertea M."/>
            <person name="Pop M."/>
            <person name="White O."/>
            <person name="Barton G.J."/>
            <person name="Carlow C.K."/>
            <person name="Crawford M.J."/>
            <person name="Daub J."/>
            <person name="Dimmic M.W."/>
            <person name="Estes C.F."/>
            <person name="Foster J.M."/>
            <person name="Ganatra M."/>
            <person name="Gregory W.F."/>
            <person name="Johnson N.M."/>
            <person name="Jin J."/>
            <person name="Komuniecki R."/>
            <person name="Korf I."/>
            <person name="Kumar S."/>
            <person name="Laney S."/>
            <person name="Li B.W."/>
            <person name="Li W."/>
            <person name="Lindblom T.H."/>
            <person name="Lustigman S."/>
            <person name="Ma D."/>
            <person name="Maina C.V."/>
            <person name="Martin D.M."/>
            <person name="McCarter J.P."/>
            <person name="McReynolds L."/>
            <person name="Mitreva M."/>
            <person name="Nutman T.B."/>
            <person name="Parkinson J."/>
            <person name="Peregrin-Alvarez J.M."/>
            <person name="Poole C."/>
            <person name="Ren Q."/>
            <person name="Saunders L."/>
            <person name="Sluder A.E."/>
            <person name="Smith K."/>
            <person name="Stanke M."/>
            <person name="Unnasch T.R."/>
            <person name="Ware J."/>
            <person name="Wei A.D."/>
            <person name="Weil G."/>
            <person name="Williams D.J."/>
            <person name="Zhang Y."/>
            <person name="Williams S.A."/>
            <person name="Fraser-Liggett C."/>
            <person name="Slatko B."/>
            <person name="Blaxter M.L."/>
            <person name="Scott A.L."/>
        </authorList>
    </citation>
    <scope>NUCLEOTIDE SEQUENCE</scope>
    <source>
        <strain evidence="1">FR3</strain>
    </source>
</reference>
<sequence length="33" mass="3881">MSRIYSFNYNIILAENAVVQRRHAIILALFDEV</sequence>
<organism evidence="1">
    <name type="scientific">Brugia malayi</name>
    <name type="common">Filarial nematode worm</name>
    <dbReference type="NCBI Taxonomy" id="6279"/>
    <lineage>
        <taxon>Eukaryota</taxon>
        <taxon>Metazoa</taxon>
        <taxon>Ecdysozoa</taxon>
        <taxon>Nematoda</taxon>
        <taxon>Chromadorea</taxon>
        <taxon>Rhabditida</taxon>
        <taxon>Spirurina</taxon>
        <taxon>Spiruromorpha</taxon>
        <taxon>Filarioidea</taxon>
        <taxon>Onchocercidae</taxon>
        <taxon>Brugia</taxon>
    </lineage>
</organism>
<evidence type="ECO:0000313" key="1">
    <source>
        <dbReference type="EMBL" id="CDP99893.1"/>
    </source>
</evidence>
<name>A0A1I9G4H0_BRUMA</name>
<proteinExistence type="predicted"/>
<protein>
    <submittedName>
        <fullName evidence="1">Bm14271</fullName>
    </submittedName>
</protein>
<gene>
    <name evidence="1" type="primary">Bm14271</name>
    <name evidence="1" type="ORF">BM_Bm14271</name>
</gene>
<dbReference type="EMBL" id="LN857010">
    <property type="protein sequence ID" value="CDP99893.1"/>
    <property type="molecule type" value="Genomic_DNA"/>
</dbReference>
<reference evidence="1" key="2">
    <citation type="submission" date="2012-12" db="EMBL/GenBank/DDBJ databases">
        <authorList>
            <consortium name="WormBase Consortium"/>
            <person name="Ghedin E."/>
            <person name="Paulini M."/>
        </authorList>
    </citation>
    <scope>NUCLEOTIDE SEQUENCE</scope>
    <source>
        <strain evidence="1">FR3</strain>
    </source>
</reference>
<dbReference type="AlphaFoldDB" id="A0A1I9G4H0"/>